<keyword evidence="2" id="KW-1185">Reference proteome</keyword>
<sequence length="71" mass="7792">MPSSNCMSSSPAMPSCSYVPETSSMSTTTSTSKTTSSTSSYAFSLANSSQNYLPSPWKYFCYYYKCSGWLN</sequence>
<evidence type="ECO:0000256" key="1">
    <source>
        <dbReference type="SAM" id="MobiDB-lite"/>
    </source>
</evidence>
<accession>A0A914L607</accession>
<feature type="region of interest" description="Disordered" evidence="1">
    <location>
        <begin position="1"/>
        <end position="37"/>
    </location>
</feature>
<protein>
    <submittedName>
        <fullName evidence="3">Candidate secreted effector</fullName>
    </submittedName>
</protein>
<evidence type="ECO:0000313" key="2">
    <source>
        <dbReference type="Proteomes" id="UP000887563"/>
    </source>
</evidence>
<dbReference type="WBParaSite" id="Minc3s00278g09268">
    <property type="protein sequence ID" value="Minc3s00278g09268"/>
    <property type="gene ID" value="Minc3s00278g09268"/>
</dbReference>
<dbReference type="Proteomes" id="UP000887563">
    <property type="component" value="Unplaced"/>
</dbReference>
<reference evidence="3" key="1">
    <citation type="submission" date="2022-11" db="UniProtKB">
        <authorList>
            <consortium name="WormBaseParasite"/>
        </authorList>
    </citation>
    <scope>IDENTIFICATION</scope>
</reference>
<dbReference type="AlphaFoldDB" id="A0A914L607"/>
<organism evidence="2 3">
    <name type="scientific">Meloidogyne incognita</name>
    <name type="common">Southern root-knot nematode worm</name>
    <name type="synonym">Oxyuris incognita</name>
    <dbReference type="NCBI Taxonomy" id="6306"/>
    <lineage>
        <taxon>Eukaryota</taxon>
        <taxon>Metazoa</taxon>
        <taxon>Ecdysozoa</taxon>
        <taxon>Nematoda</taxon>
        <taxon>Chromadorea</taxon>
        <taxon>Rhabditida</taxon>
        <taxon>Tylenchina</taxon>
        <taxon>Tylenchomorpha</taxon>
        <taxon>Tylenchoidea</taxon>
        <taxon>Meloidogynidae</taxon>
        <taxon>Meloidogyninae</taxon>
        <taxon>Meloidogyne</taxon>
        <taxon>Meloidogyne incognita group</taxon>
    </lineage>
</organism>
<name>A0A914L607_MELIC</name>
<proteinExistence type="predicted"/>
<evidence type="ECO:0000313" key="3">
    <source>
        <dbReference type="WBParaSite" id="Minc3s00278g09268"/>
    </source>
</evidence>